<dbReference type="KEGG" id="samy:DB32_007260"/>
<evidence type="ECO:0000313" key="1">
    <source>
        <dbReference type="EMBL" id="AKF10111.1"/>
    </source>
</evidence>
<proteinExistence type="predicted"/>
<protein>
    <submittedName>
        <fullName evidence="1">Catalase</fullName>
    </submittedName>
</protein>
<dbReference type="AlphaFoldDB" id="A0A0F6W8I2"/>
<dbReference type="SUPFAM" id="SSF56634">
    <property type="entry name" value="Heme-dependent catalase-like"/>
    <property type="match status" value="1"/>
</dbReference>
<dbReference type="GO" id="GO:0020037">
    <property type="term" value="F:heme binding"/>
    <property type="evidence" value="ECO:0007669"/>
    <property type="project" value="InterPro"/>
</dbReference>
<dbReference type="OrthoDB" id="336698at2"/>
<dbReference type="Gene3D" id="2.40.180.10">
    <property type="entry name" value="Catalase core domain"/>
    <property type="match status" value="1"/>
</dbReference>
<gene>
    <name evidence="1" type="ORF">DB32_007260</name>
</gene>
<name>A0A0F6W8I2_9BACT</name>
<organism evidence="1 2">
    <name type="scientific">Sandaracinus amylolyticus</name>
    <dbReference type="NCBI Taxonomy" id="927083"/>
    <lineage>
        <taxon>Bacteria</taxon>
        <taxon>Pseudomonadati</taxon>
        <taxon>Myxococcota</taxon>
        <taxon>Polyangia</taxon>
        <taxon>Polyangiales</taxon>
        <taxon>Sandaracinaceae</taxon>
        <taxon>Sandaracinus</taxon>
    </lineage>
</organism>
<dbReference type="Proteomes" id="UP000034883">
    <property type="component" value="Chromosome"/>
</dbReference>
<keyword evidence="2" id="KW-1185">Reference proteome</keyword>
<dbReference type="RefSeq" id="WP_053237102.1">
    <property type="nucleotide sequence ID" value="NZ_CP011125.1"/>
</dbReference>
<dbReference type="EMBL" id="CP011125">
    <property type="protein sequence ID" value="AKF10111.1"/>
    <property type="molecule type" value="Genomic_DNA"/>
</dbReference>
<dbReference type="PANTHER" id="PTHR36195:SF4">
    <property type="entry name" value="DOMAIN PROTEIN, PUTATIVE (AFU_ORTHOLOGUE AFUA_5G01990)-RELATED"/>
    <property type="match status" value="1"/>
</dbReference>
<accession>A0A0F6W8I2</accession>
<dbReference type="InterPro" id="IPR020835">
    <property type="entry name" value="Catalase_sf"/>
</dbReference>
<dbReference type="PANTHER" id="PTHR36195">
    <property type="entry name" value="DOMAIN PROTEIN, PUTATIVE (AFU_ORTHOLOGUE AFUA_5G01990)-RELATED-RELATED"/>
    <property type="match status" value="1"/>
</dbReference>
<dbReference type="STRING" id="927083.DB32_007260"/>
<sequence length="347" mass="38570">MNAPIAIAHRPSTEWRELVDEDEGARFEGYAKRFAEVQRARAKAGKLDRALHAKSHAGVLAELEVLGDLPEHARHGLFTTPRTYRAYVRFSPGNGVHQHDRRGDVRGLAVKVVGVDGRKLIPGMEDARTQDFLLIQTRATPFRDAHQFVDVALAAVSPLTQLPRVGWKHGVGTLAGWLRAFVAGTKPIGSLAELTFWAPPPIRLGPYAVRYSARPHAPVAPSSAPKDRDGLGLDLAERLAKGPIVYDLRLQFFVDEARTPIEDHSAEWPDDVAPHVTVATLRIPQQDLRSERGRKIHEYVDTLSFDPWHAREDMRPLGSMNRARKAAYRESVIARSAAKEPDGSEAW</sequence>
<evidence type="ECO:0000313" key="2">
    <source>
        <dbReference type="Proteomes" id="UP000034883"/>
    </source>
</evidence>
<reference evidence="1 2" key="1">
    <citation type="submission" date="2015-03" db="EMBL/GenBank/DDBJ databases">
        <title>Genome assembly of Sandaracinus amylolyticus DSM 53668.</title>
        <authorList>
            <person name="Sharma G."/>
            <person name="Subramanian S."/>
        </authorList>
    </citation>
    <scope>NUCLEOTIDE SEQUENCE [LARGE SCALE GENOMIC DNA]</scope>
    <source>
        <strain evidence="1 2">DSM 53668</strain>
    </source>
</reference>